<organism evidence="3 4">
    <name type="scientific">Kordiimonas sediminis</name>
    <dbReference type="NCBI Taxonomy" id="1735581"/>
    <lineage>
        <taxon>Bacteria</taxon>
        <taxon>Pseudomonadati</taxon>
        <taxon>Pseudomonadota</taxon>
        <taxon>Alphaproteobacteria</taxon>
        <taxon>Kordiimonadales</taxon>
        <taxon>Kordiimonadaceae</taxon>
        <taxon>Kordiimonas</taxon>
    </lineage>
</organism>
<keyword evidence="2" id="KW-0812">Transmembrane</keyword>
<feature type="compositionally biased region" description="Basic and acidic residues" evidence="1">
    <location>
        <begin position="143"/>
        <end position="170"/>
    </location>
</feature>
<comment type="caution">
    <text evidence="3">The sequence shown here is derived from an EMBL/GenBank/DDBJ whole genome shotgun (WGS) entry which is preliminary data.</text>
</comment>
<dbReference type="Proteomes" id="UP000630923">
    <property type="component" value="Unassembled WGS sequence"/>
</dbReference>
<feature type="compositionally biased region" description="Basic and acidic residues" evidence="1">
    <location>
        <begin position="94"/>
        <end position="118"/>
    </location>
</feature>
<name>A0A919AS07_9PROT</name>
<dbReference type="EMBL" id="BNCI01000002">
    <property type="protein sequence ID" value="GHF22467.1"/>
    <property type="molecule type" value="Genomic_DNA"/>
</dbReference>
<dbReference type="SUPFAM" id="SSF74653">
    <property type="entry name" value="TolA/TonB C-terminal domain"/>
    <property type="match status" value="1"/>
</dbReference>
<evidence type="ECO:0000256" key="2">
    <source>
        <dbReference type="SAM" id="Phobius"/>
    </source>
</evidence>
<dbReference type="RefSeq" id="WP_191251762.1">
    <property type="nucleotide sequence ID" value="NZ_BNCI01000002.1"/>
</dbReference>
<proteinExistence type="predicted"/>
<gene>
    <name evidence="3" type="ORF">GCM10017044_15970</name>
</gene>
<dbReference type="Gene3D" id="3.30.1150.10">
    <property type="match status" value="1"/>
</dbReference>
<feature type="transmembrane region" description="Helical" evidence="2">
    <location>
        <begin position="6"/>
        <end position="26"/>
    </location>
</feature>
<reference evidence="3" key="1">
    <citation type="journal article" date="2014" name="Int. J. Syst. Evol. Microbiol.">
        <title>Complete genome sequence of Corynebacterium casei LMG S-19264T (=DSM 44701T), isolated from a smear-ripened cheese.</title>
        <authorList>
            <consortium name="US DOE Joint Genome Institute (JGI-PGF)"/>
            <person name="Walter F."/>
            <person name="Albersmeier A."/>
            <person name="Kalinowski J."/>
            <person name="Ruckert C."/>
        </authorList>
    </citation>
    <scope>NUCLEOTIDE SEQUENCE</scope>
    <source>
        <strain evidence="3">KCTC 42590</strain>
    </source>
</reference>
<keyword evidence="2" id="KW-0472">Membrane</keyword>
<evidence type="ECO:0000256" key="1">
    <source>
        <dbReference type="SAM" id="MobiDB-lite"/>
    </source>
</evidence>
<dbReference type="AlphaFoldDB" id="A0A919AS07"/>
<reference evidence="3" key="2">
    <citation type="submission" date="2020-09" db="EMBL/GenBank/DDBJ databases">
        <authorList>
            <person name="Sun Q."/>
            <person name="Kim S."/>
        </authorList>
    </citation>
    <scope>NUCLEOTIDE SEQUENCE</scope>
    <source>
        <strain evidence="3">KCTC 42590</strain>
    </source>
</reference>
<accession>A0A919AS07</accession>
<evidence type="ECO:0000313" key="3">
    <source>
        <dbReference type="EMBL" id="GHF22467.1"/>
    </source>
</evidence>
<evidence type="ECO:0008006" key="5">
    <source>
        <dbReference type="Google" id="ProtNLM"/>
    </source>
</evidence>
<keyword evidence="4" id="KW-1185">Reference proteome</keyword>
<evidence type="ECO:0000313" key="4">
    <source>
        <dbReference type="Proteomes" id="UP000630923"/>
    </source>
</evidence>
<keyword evidence="2" id="KW-1133">Transmembrane helix</keyword>
<protein>
    <recommendedName>
        <fullName evidence="5">Cell division and transport-associated protein TolA</fullName>
    </recommendedName>
</protein>
<sequence length="284" mass="31275">MKVQKVGWILSVALHVGVVTVAMVGLPSFRKDRPAPPPPIAVDFVRIAEQTQIVAPEPEVETETVQEEVQPKYAREEYTAPAPAESVPLPTPKPEVKAPKPEPKPEPKPDPKVVERQRLVAAVTPQAKPKPPSRFQTKSIADLIDRSKKEETKPTPKTEAAKTPKAEPAKVDPFAGLRGRIATARLVDALSQKLARCWTFPSGAKGVAEMQVTVRIWLRPDGDLSRPPQFVKTGDMSDGFYRSFAESAQRAVQLCAPYTETIEYVKSGRNYIDFKFDGREFGGG</sequence>
<feature type="region of interest" description="Disordered" evidence="1">
    <location>
        <begin position="79"/>
        <end position="170"/>
    </location>
</feature>